<evidence type="ECO:0000256" key="9">
    <source>
        <dbReference type="SAM" id="Phobius"/>
    </source>
</evidence>
<evidence type="ECO:0000256" key="7">
    <source>
        <dbReference type="ARBA" id="ARBA00023180"/>
    </source>
</evidence>
<keyword evidence="4" id="KW-0732">Signal</keyword>
<dbReference type="OrthoDB" id="6160056at2759"/>
<dbReference type="InParanoid" id="A0A1U8D8B1"/>
<gene>
    <name evidence="11" type="primary">CD164L2</name>
</gene>
<keyword evidence="5 9" id="KW-1133">Transmembrane helix</keyword>
<sequence>MCRSALNFVRGGECSELETCEKCLEGAPSRNITDCAWLHCREAEGPGTGSCVKKGEPAKEKCSIYNVTTMCQAPKSPTEKPRPVSTKEPAIHTPGTTTAPPLTGTPTFRPPGFDTASFIGGIVLVLSVQAVIFFVIKFLKSKDSTYQTLFGLRVVLGGLPCEDQTPGQCSPRSPDTLGLCAWDTPDPNQPPHGPA</sequence>
<evidence type="ECO:0000256" key="4">
    <source>
        <dbReference type="ARBA" id="ARBA00022729"/>
    </source>
</evidence>
<evidence type="ECO:0000256" key="6">
    <source>
        <dbReference type="ARBA" id="ARBA00023136"/>
    </source>
</evidence>
<feature type="transmembrane region" description="Helical" evidence="9">
    <location>
        <begin position="116"/>
        <end position="136"/>
    </location>
</feature>
<protein>
    <submittedName>
        <fullName evidence="11">CD164 sialomucin-like 2 protein</fullName>
    </submittedName>
</protein>
<evidence type="ECO:0000256" key="1">
    <source>
        <dbReference type="ARBA" id="ARBA00004479"/>
    </source>
</evidence>
<comment type="similarity">
    <text evidence="2">Belongs to the CD164 family.</text>
</comment>
<dbReference type="Proteomes" id="UP000189705">
    <property type="component" value="Unplaced"/>
</dbReference>
<accession>A0A1U8D8B1</accession>
<feature type="region of interest" description="Disordered" evidence="8">
    <location>
        <begin position="73"/>
        <end position="104"/>
    </location>
</feature>
<dbReference type="GeneID" id="102378929"/>
<dbReference type="KEGG" id="asn:102378929"/>
<evidence type="ECO:0000313" key="10">
    <source>
        <dbReference type="Proteomes" id="UP000189705"/>
    </source>
</evidence>
<reference evidence="11" key="1">
    <citation type="submission" date="2025-08" db="UniProtKB">
        <authorList>
            <consortium name="RefSeq"/>
        </authorList>
    </citation>
    <scope>IDENTIFICATION</scope>
</reference>
<dbReference type="GO" id="GO:0031410">
    <property type="term" value="C:cytoplasmic vesicle"/>
    <property type="evidence" value="ECO:0007669"/>
    <property type="project" value="TreeGrafter"/>
</dbReference>
<keyword evidence="7" id="KW-0325">Glycoprotein</keyword>
<keyword evidence="10" id="KW-1185">Reference proteome</keyword>
<evidence type="ECO:0000256" key="8">
    <source>
        <dbReference type="SAM" id="MobiDB-lite"/>
    </source>
</evidence>
<dbReference type="RefSeq" id="XP_014373335.1">
    <property type="nucleotide sequence ID" value="XM_014517849.2"/>
</dbReference>
<dbReference type="InterPro" id="IPR007947">
    <property type="entry name" value="CD164_MGC24"/>
</dbReference>
<proteinExistence type="inferred from homology"/>
<evidence type="ECO:0000313" key="11">
    <source>
        <dbReference type="RefSeq" id="XP_014373335.1"/>
    </source>
</evidence>
<evidence type="ECO:0000256" key="5">
    <source>
        <dbReference type="ARBA" id="ARBA00022989"/>
    </source>
</evidence>
<keyword evidence="3 9" id="KW-0812">Transmembrane</keyword>
<dbReference type="GO" id="GO:0016020">
    <property type="term" value="C:membrane"/>
    <property type="evidence" value="ECO:0007669"/>
    <property type="project" value="UniProtKB-SubCell"/>
</dbReference>
<dbReference type="PANTHER" id="PTHR11337">
    <property type="entry name" value="MUCIN/PORIMIN"/>
    <property type="match status" value="1"/>
</dbReference>
<name>A0A1U8D8B1_ALLSI</name>
<dbReference type="CTD" id="388611"/>
<dbReference type="PANTHER" id="PTHR11337:SF11">
    <property type="entry name" value="CD164 SIALOMUCIN-LIKE 2 PROTEIN"/>
    <property type="match status" value="1"/>
</dbReference>
<dbReference type="AlphaFoldDB" id="A0A1U8D8B1"/>
<dbReference type="Pfam" id="PF05283">
    <property type="entry name" value="MGC-24"/>
    <property type="match status" value="1"/>
</dbReference>
<comment type="subcellular location">
    <subcellularLocation>
        <location evidence="1">Membrane</location>
        <topology evidence="1">Single-pass type I membrane protein</topology>
    </subcellularLocation>
</comment>
<evidence type="ECO:0000256" key="3">
    <source>
        <dbReference type="ARBA" id="ARBA00022692"/>
    </source>
</evidence>
<evidence type="ECO:0000256" key="2">
    <source>
        <dbReference type="ARBA" id="ARBA00005341"/>
    </source>
</evidence>
<dbReference type="eggNOG" id="ENOG502S6M0">
    <property type="taxonomic scope" value="Eukaryota"/>
</dbReference>
<feature type="compositionally biased region" description="Low complexity" evidence="8">
    <location>
        <begin position="93"/>
        <end position="104"/>
    </location>
</feature>
<keyword evidence="6 9" id="KW-0472">Membrane</keyword>
<organism evidence="10 11">
    <name type="scientific">Alligator sinensis</name>
    <name type="common">Chinese alligator</name>
    <dbReference type="NCBI Taxonomy" id="38654"/>
    <lineage>
        <taxon>Eukaryota</taxon>
        <taxon>Metazoa</taxon>
        <taxon>Chordata</taxon>
        <taxon>Craniata</taxon>
        <taxon>Vertebrata</taxon>
        <taxon>Euteleostomi</taxon>
        <taxon>Archelosauria</taxon>
        <taxon>Archosauria</taxon>
        <taxon>Crocodylia</taxon>
        <taxon>Alligatoridae</taxon>
        <taxon>Alligatorinae</taxon>
        <taxon>Alligator</taxon>
    </lineage>
</organism>